<reference evidence="6 9" key="2">
    <citation type="submission" date="2020-04" db="EMBL/GenBank/DDBJ databases">
        <authorList>
            <person name="Hitch T.C.A."/>
            <person name="Wylensek D."/>
            <person name="Clavel T."/>
        </authorList>
    </citation>
    <scope>NUCLEOTIDE SEQUENCE [LARGE SCALE GENOMIC DNA]</scope>
    <source>
        <strain evidence="6 9">COR2-253-APC-1A</strain>
    </source>
</reference>
<dbReference type="OrthoDB" id="9796186at2"/>
<dbReference type="Pfam" id="PF00356">
    <property type="entry name" value="LacI"/>
    <property type="match status" value="1"/>
</dbReference>
<dbReference type="SMART" id="SM00354">
    <property type="entry name" value="HTH_LACI"/>
    <property type="match status" value="1"/>
</dbReference>
<dbReference type="PANTHER" id="PTHR30146:SF148">
    <property type="entry name" value="HTH-TYPE TRANSCRIPTIONAL REPRESSOR PURR-RELATED"/>
    <property type="match status" value="1"/>
</dbReference>
<evidence type="ECO:0000256" key="1">
    <source>
        <dbReference type="ARBA" id="ARBA00022491"/>
    </source>
</evidence>
<protein>
    <submittedName>
        <fullName evidence="7">DNA-binding LacI/PurR family transcriptional regulator</fullName>
    </submittedName>
    <submittedName>
        <fullName evidence="6">LacI family transcriptional regulator</fullName>
    </submittedName>
</protein>
<dbReference type="SUPFAM" id="SSF53822">
    <property type="entry name" value="Periplasmic binding protein-like I"/>
    <property type="match status" value="1"/>
</dbReference>
<dbReference type="RefSeq" id="WP_116882589.1">
    <property type="nucleotide sequence ID" value="NZ_CABMMC010000022.1"/>
</dbReference>
<name>A0A2U1BA75_9BACT</name>
<dbReference type="AlphaFoldDB" id="A0A2U1BA75"/>
<dbReference type="SUPFAM" id="SSF47413">
    <property type="entry name" value="lambda repressor-like DNA-binding domains"/>
    <property type="match status" value="1"/>
</dbReference>
<evidence type="ECO:0000313" key="8">
    <source>
        <dbReference type="Proteomes" id="UP000245959"/>
    </source>
</evidence>
<gene>
    <name evidence="7" type="ORF">C8D82_102134</name>
    <name evidence="6" type="ORF">HF882_13895</name>
</gene>
<dbReference type="Proteomes" id="UP000576225">
    <property type="component" value="Unassembled WGS sequence"/>
</dbReference>
<evidence type="ECO:0000313" key="6">
    <source>
        <dbReference type="EMBL" id="NMD87678.1"/>
    </source>
</evidence>
<evidence type="ECO:0000256" key="3">
    <source>
        <dbReference type="ARBA" id="ARBA00023125"/>
    </source>
</evidence>
<dbReference type="GO" id="GO:0003700">
    <property type="term" value="F:DNA-binding transcription factor activity"/>
    <property type="evidence" value="ECO:0007669"/>
    <property type="project" value="TreeGrafter"/>
</dbReference>
<keyword evidence="8" id="KW-1185">Reference proteome</keyword>
<reference evidence="7 8" key="1">
    <citation type="submission" date="2018-04" db="EMBL/GenBank/DDBJ databases">
        <title>Genomic Encyclopedia of Type Strains, Phase IV (KMG-IV): sequencing the most valuable type-strain genomes for metagenomic binning, comparative biology and taxonomic classification.</title>
        <authorList>
            <person name="Goeker M."/>
        </authorList>
    </citation>
    <scope>NUCLEOTIDE SEQUENCE [LARGE SCALE GENOMIC DNA]</scope>
    <source>
        <strain evidence="7 8">DSM 14823</strain>
    </source>
</reference>
<evidence type="ECO:0000313" key="7">
    <source>
        <dbReference type="EMBL" id="PVY45563.1"/>
    </source>
</evidence>
<keyword evidence="4" id="KW-0804">Transcription</keyword>
<dbReference type="CDD" id="cd01392">
    <property type="entry name" value="HTH_LacI"/>
    <property type="match status" value="1"/>
</dbReference>
<feature type="domain" description="HTH lacI-type" evidence="5">
    <location>
        <begin position="8"/>
        <end position="62"/>
    </location>
</feature>
<dbReference type="GeneID" id="78293922"/>
<dbReference type="EMBL" id="QEKH01000002">
    <property type="protein sequence ID" value="PVY45563.1"/>
    <property type="molecule type" value="Genomic_DNA"/>
</dbReference>
<dbReference type="Gene3D" id="1.10.260.40">
    <property type="entry name" value="lambda repressor-like DNA-binding domains"/>
    <property type="match status" value="1"/>
</dbReference>
<evidence type="ECO:0000256" key="4">
    <source>
        <dbReference type="ARBA" id="ARBA00023163"/>
    </source>
</evidence>
<keyword evidence="1" id="KW-0678">Repressor</keyword>
<dbReference type="InterPro" id="IPR028082">
    <property type="entry name" value="Peripla_BP_I"/>
</dbReference>
<organism evidence="7 8">
    <name type="scientific">Victivallis vadensis</name>
    <dbReference type="NCBI Taxonomy" id="172901"/>
    <lineage>
        <taxon>Bacteria</taxon>
        <taxon>Pseudomonadati</taxon>
        <taxon>Lentisphaerota</taxon>
        <taxon>Lentisphaeria</taxon>
        <taxon>Victivallales</taxon>
        <taxon>Victivallaceae</taxon>
        <taxon>Victivallis</taxon>
    </lineage>
</organism>
<evidence type="ECO:0000259" key="5">
    <source>
        <dbReference type="PROSITE" id="PS50932"/>
    </source>
</evidence>
<dbReference type="InterPro" id="IPR010982">
    <property type="entry name" value="Lambda_DNA-bd_dom_sf"/>
</dbReference>
<keyword evidence="3 7" id="KW-0238">DNA-binding</keyword>
<evidence type="ECO:0000256" key="2">
    <source>
        <dbReference type="ARBA" id="ARBA00023015"/>
    </source>
</evidence>
<dbReference type="Proteomes" id="UP000245959">
    <property type="component" value="Unassembled WGS sequence"/>
</dbReference>
<dbReference type="PANTHER" id="PTHR30146">
    <property type="entry name" value="LACI-RELATED TRANSCRIPTIONAL REPRESSOR"/>
    <property type="match status" value="1"/>
</dbReference>
<proteinExistence type="predicted"/>
<dbReference type="PROSITE" id="PS00356">
    <property type="entry name" value="HTH_LACI_1"/>
    <property type="match status" value="1"/>
</dbReference>
<accession>A0A2U1BA75</accession>
<keyword evidence="2" id="KW-0805">Transcription regulation</keyword>
<dbReference type="EMBL" id="JABAEW010000028">
    <property type="protein sequence ID" value="NMD87678.1"/>
    <property type="molecule type" value="Genomic_DNA"/>
</dbReference>
<evidence type="ECO:0000313" key="9">
    <source>
        <dbReference type="Proteomes" id="UP000576225"/>
    </source>
</evidence>
<comment type="caution">
    <text evidence="7">The sequence shown here is derived from an EMBL/GenBank/DDBJ whole genome shotgun (WGS) entry which is preliminary data.</text>
</comment>
<sequence>MASTRKVRNLDDLAERAGVTAATVSMALRNSPLLSEKMRERICRLAEESGFKPRTYRRRALPKETAEDGENGPLLVLYYEFPGEPDPVREGIMPALFLMLNERRIEYRYISCQELMADPSIVKDYRGILFYNDPEDFVLPPDIPAAQVFGWEPMREGQDRVTTNDSLVVRLAVDHLCKTGIERAAIVWCREMVAIPDHPRITGFLEAMRERNIEVEALPFHKNGGDFLPMLKTYLAAGSDRIGFFAFNAFCGLKLCCALDSLELMSKYGNSGLVVCDNSPLLYSFSPRPVMIDLNLPQMAEFALEALLRRLKRPELPGTVLLQSPVLISFNSSEPVQRG</sequence>
<dbReference type="GO" id="GO:0000976">
    <property type="term" value="F:transcription cis-regulatory region binding"/>
    <property type="evidence" value="ECO:0007669"/>
    <property type="project" value="TreeGrafter"/>
</dbReference>
<dbReference type="PROSITE" id="PS50932">
    <property type="entry name" value="HTH_LACI_2"/>
    <property type="match status" value="1"/>
</dbReference>
<dbReference type="InterPro" id="IPR000843">
    <property type="entry name" value="HTH_LacI"/>
</dbReference>
<dbReference type="Gene3D" id="3.40.50.2300">
    <property type="match status" value="1"/>
</dbReference>